<protein>
    <submittedName>
        <fullName evidence="11">RNI-like protein</fullName>
    </submittedName>
</protein>
<evidence type="ECO:0000313" key="11">
    <source>
        <dbReference type="EMBL" id="ORX91502.1"/>
    </source>
</evidence>
<dbReference type="AlphaFoldDB" id="A0A1Y1Y0F8"/>
<dbReference type="PANTHER" id="PTHR13318">
    <property type="entry name" value="PARTNER OF PAIRED, ISOFORM B-RELATED"/>
    <property type="match status" value="1"/>
</dbReference>
<dbReference type="SUPFAM" id="SSF81383">
    <property type="entry name" value="F-box domain"/>
    <property type="match status" value="1"/>
</dbReference>
<feature type="repeat" description="TPR" evidence="9">
    <location>
        <begin position="17"/>
        <end position="50"/>
    </location>
</feature>
<dbReference type="OrthoDB" id="2325961at2759"/>
<dbReference type="Pfam" id="PF12937">
    <property type="entry name" value="F-box-like"/>
    <property type="match status" value="1"/>
</dbReference>
<feature type="domain" description="F-box" evidence="10">
    <location>
        <begin position="169"/>
        <end position="216"/>
    </location>
</feature>
<dbReference type="Pfam" id="PF07719">
    <property type="entry name" value="TPR_2"/>
    <property type="match status" value="1"/>
</dbReference>
<dbReference type="InterPro" id="IPR057207">
    <property type="entry name" value="FBXL15_LRR"/>
</dbReference>
<dbReference type="InterPro" id="IPR032675">
    <property type="entry name" value="LRR_dom_sf"/>
</dbReference>
<evidence type="ECO:0000256" key="8">
    <source>
        <dbReference type="ARBA" id="ARBA00023204"/>
    </source>
</evidence>
<comment type="similarity">
    <text evidence="2">Belongs to the Tonsoku family.</text>
</comment>
<dbReference type="Gene3D" id="3.80.10.10">
    <property type="entry name" value="Ribonuclease Inhibitor"/>
    <property type="match status" value="2"/>
</dbReference>
<name>A0A1Y1Y0F8_9FUNG</name>
<keyword evidence="3" id="KW-0158">Chromosome</keyword>
<comment type="caution">
    <text evidence="11">The sequence shown here is derived from an EMBL/GenBank/DDBJ whole genome shotgun (WGS) entry which is preliminary data.</text>
</comment>
<evidence type="ECO:0000256" key="4">
    <source>
        <dbReference type="ARBA" id="ARBA00022737"/>
    </source>
</evidence>
<reference evidence="11 12" key="1">
    <citation type="submission" date="2016-07" db="EMBL/GenBank/DDBJ databases">
        <title>Pervasive Adenine N6-methylation of Active Genes in Fungi.</title>
        <authorList>
            <consortium name="DOE Joint Genome Institute"/>
            <person name="Mondo S.J."/>
            <person name="Dannebaum R.O."/>
            <person name="Kuo R.C."/>
            <person name="Labutti K."/>
            <person name="Haridas S."/>
            <person name="Kuo A."/>
            <person name="Salamov A."/>
            <person name="Ahrendt S.R."/>
            <person name="Lipzen A."/>
            <person name="Sullivan W."/>
            <person name="Andreopoulos W.B."/>
            <person name="Clum A."/>
            <person name="Lindquist E."/>
            <person name="Daum C."/>
            <person name="Ramamoorthy G.K."/>
            <person name="Gryganskyi A."/>
            <person name="Culley D."/>
            <person name="Magnuson J.K."/>
            <person name="James T.Y."/>
            <person name="O'Malley M.A."/>
            <person name="Stajich J.E."/>
            <person name="Spatafora J.W."/>
            <person name="Visel A."/>
            <person name="Grigoriev I.V."/>
        </authorList>
    </citation>
    <scope>NUCLEOTIDE SEQUENCE [LARGE SCALE GENOMIC DNA]</scope>
    <source>
        <strain evidence="11 12">CBS 931.73</strain>
    </source>
</reference>
<dbReference type="InterPro" id="IPR001611">
    <property type="entry name" value="Leu-rich_rpt"/>
</dbReference>
<evidence type="ECO:0000313" key="12">
    <source>
        <dbReference type="Proteomes" id="UP000193498"/>
    </source>
</evidence>
<dbReference type="EMBL" id="MCFE01000318">
    <property type="protein sequence ID" value="ORX91502.1"/>
    <property type="molecule type" value="Genomic_DNA"/>
</dbReference>
<dbReference type="PROSITE" id="PS50005">
    <property type="entry name" value="TPR"/>
    <property type="match status" value="1"/>
</dbReference>
<evidence type="ECO:0000256" key="2">
    <source>
        <dbReference type="ARBA" id="ARBA00010999"/>
    </source>
</evidence>
<dbReference type="GO" id="GO:0019005">
    <property type="term" value="C:SCF ubiquitin ligase complex"/>
    <property type="evidence" value="ECO:0007669"/>
    <property type="project" value="TreeGrafter"/>
</dbReference>
<evidence type="ECO:0000256" key="7">
    <source>
        <dbReference type="ARBA" id="ARBA00022853"/>
    </source>
</evidence>
<dbReference type="GO" id="GO:0031146">
    <property type="term" value="P:SCF-dependent proteasomal ubiquitin-dependent protein catabolic process"/>
    <property type="evidence" value="ECO:0007669"/>
    <property type="project" value="TreeGrafter"/>
</dbReference>
<keyword evidence="5" id="KW-0227">DNA damage</keyword>
<evidence type="ECO:0000256" key="9">
    <source>
        <dbReference type="PROSITE-ProRule" id="PRU00339"/>
    </source>
</evidence>
<dbReference type="SUPFAM" id="SSF52047">
    <property type="entry name" value="RNI-like"/>
    <property type="match status" value="1"/>
</dbReference>
<dbReference type="GO" id="GO:0006281">
    <property type="term" value="P:DNA repair"/>
    <property type="evidence" value="ECO:0007669"/>
    <property type="project" value="UniProtKB-KW"/>
</dbReference>
<dbReference type="InterPro" id="IPR011990">
    <property type="entry name" value="TPR-like_helical_dom_sf"/>
</dbReference>
<sequence>MADEQPTTTNKRKAPTWSNHYYTGVQLFKEKNYDEAIRSFDQAIELKPNRLELYDCRAAVYEKTRNVQAAYRDAKKMIAMFPSSAKGYIRAGKILRLSGRYEAAYHVYESGRRKLKSDDPDVQLLTKYSQEAITLYKKSQTKGSVPGHSTQVASNHSVQESTPAIVKRYDLFEILPPELILEIFELLPYKTIWRCTRVCKVWRQTLPRISLIWRDADLSKNRGEDASYNITDATIKSVGTRGARHLRTLVAPKVSKLTNVAVKSLIQAQCTRIESLVITENRKITSDTFLRMVATVDRHLQILNLSSTSITDRVVVRVLEGCTNLRSLDISCNREITDNAFHRLSTNPGPPMVKLKINDCPKLSDRAVYFVTRGLRQLRSLDISNNSLMTKKSIINLSHIATLTHLSLTGIDFKNPATLPLDDAFLMLADKCSQLRELSLLRCPQLSQVIVEYLTTFCGQLESLDLRENANLNDDCIRSIASNCVDLRNIAVAACPNITELGMNALLRGCPSLTHIDISRNPNIGDDFLVEATRRCTQLAEINISFCRKITGNGVIKLIRKFQATLNALKMDGCNGVSSETVMFARQTLGPSAVSCSFSL</sequence>
<dbReference type="Gene3D" id="1.25.40.10">
    <property type="entry name" value="Tetratricopeptide repeat domain"/>
    <property type="match status" value="1"/>
</dbReference>
<dbReference type="Pfam" id="PF25372">
    <property type="entry name" value="DUF7885"/>
    <property type="match status" value="1"/>
</dbReference>
<dbReference type="SMART" id="SM00367">
    <property type="entry name" value="LRR_CC"/>
    <property type="match status" value="10"/>
</dbReference>
<proteinExistence type="inferred from homology"/>
<comment type="subcellular location">
    <subcellularLocation>
        <location evidence="1">Chromosome</location>
    </subcellularLocation>
</comment>
<dbReference type="Proteomes" id="UP000193498">
    <property type="component" value="Unassembled WGS sequence"/>
</dbReference>
<evidence type="ECO:0000256" key="3">
    <source>
        <dbReference type="ARBA" id="ARBA00022454"/>
    </source>
</evidence>
<evidence type="ECO:0000256" key="5">
    <source>
        <dbReference type="ARBA" id="ARBA00022763"/>
    </source>
</evidence>
<dbReference type="CDD" id="cd09917">
    <property type="entry name" value="F-box_SF"/>
    <property type="match status" value="1"/>
</dbReference>
<dbReference type="InterPro" id="IPR036047">
    <property type="entry name" value="F-box-like_dom_sf"/>
</dbReference>
<evidence type="ECO:0000256" key="1">
    <source>
        <dbReference type="ARBA" id="ARBA00004286"/>
    </source>
</evidence>
<dbReference type="SMART" id="SM00256">
    <property type="entry name" value="FBOX"/>
    <property type="match status" value="1"/>
</dbReference>
<dbReference type="InterPro" id="IPR019734">
    <property type="entry name" value="TPR_rpt"/>
</dbReference>
<dbReference type="SUPFAM" id="SSF48452">
    <property type="entry name" value="TPR-like"/>
    <property type="match status" value="1"/>
</dbReference>
<dbReference type="Pfam" id="PF13516">
    <property type="entry name" value="LRR_6"/>
    <property type="match status" value="1"/>
</dbReference>
<organism evidence="11 12">
    <name type="scientific">Basidiobolus meristosporus CBS 931.73</name>
    <dbReference type="NCBI Taxonomy" id="1314790"/>
    <lineage>
        <taxon>Eukaryota</taxon>
        <taxon>Fungi</taxon>
        <taxon>Fungi incertae sedis</taxon>
        <taxon>Zoopagomycota</taxon>
        <taxon>Entomophthoromycotina</taxon>
        <taxon>Basidiobolomycetes</taxon>
        <taxon>Basidiobolales</taxon>
        <taxon>Basidiobolaceae</taxon>
        <taxon>Basidiobolus</taxon>
    </lineage>
</organism>
<accession>A0A1Y1Y0F8</accession>
<dbReference type="InterPro" id="IPR001810">
    <property type="entry name" value="F-box_dom"/>
</dbReference>
<evidence type="ECO:0000259" key="10">
    <source>
        <dbReference type="PROSITE" id="PS50181"/>
    </source>
</evidence>
<keyword evidence="6 9" id="KW-0802">TPR repeat</keyword>
<dbReference type="SMART" id="SM00028">
    <property type="entry name" value="TPR"/>
    <property type="match status" value="3"/>
</dbReference>
<dbReference type="InParanoid" id="A0A1Y1Y0F8"/>
<evidence type="ECO:0000256" key="6">
    <source>
        <dbReference type="ARBA" id="ARBA00022803"/>
    </source>
</evidence>
<dbReference type="PROSITE" id="PS50181">
    <property type="entry name" value="FBOX"/>
    <property type="match status" value="1"/>
</dbReference>
<dbReference type="InterPro" id="IPR006553">
    <property type="entry name" value="Leu-rich_rpt_Cys-con_subtyp"/>
</dbReference>
<dbReference type="InterPro" id="IPR013105">
    <property type="entry name" value="TPR_2"/>
</dbReference>
<dbReference type="GO" id="GO:0005694">
    <property type="term" value="C:chromosome"/>
    <property type="evidence" value="ECO:0007669"/>
    <property type="project" value="UniProtKB-SubCell"/>
</dbReference>
<dbReference type="GO" id="GO:0006325">
    <property type="term" value="P:chromatin organization"/>
    <property type="evidence" value="ECO:0007669"/>
    <property type="project" value="UniProtKB-KW"/>
</dbReference>
<keyword evidence="8" id="KW-0234">DNA repair</keyword>
<keyword evidence="4" id="KW-0677">Repeat</keyword>
<keyword evidence="7" id="KW-0156">Chromatin regulator</keyword>
<keyword evidence="12" id="KW-1185">Reference proteome</keyword>
<gene>
    <name evidence="11" type="ORF">K493DRAFT_304005</name>
</gene>